<keyword evidence="2" id="KW-0521">NADP</keyword>
<dbReference type="PANTHER" id="PTHR43618:SF8">
    <property type="entry name" value="7ALPHA-HYDROXYSTEROID DEHYDROGENASE"/>
    <property type="match status" value="1"/>
</dbReference>
<name>A0A857JNV7_9ALTE</name>
<dbReference type="PRINTS" id="PR00080">
    <property type="entry name" value="SDRFAMILY"/>
</dbReference>
<evidence type="ECO:0000313" key="4">
    <source>
        <dbReference type="EMBL" id="QHJ12810.1"/>
    </source>
</evidence>
<organism evidence="4 5">
    <name type="scientific">Paraglaciecola mesophila</name>
    <dbReference type="NCBI Taxonomy" id="197222"/>
    <lineage>
        <taxon>Bacteria</taxon>
        <taxon>Pseudomonadati</taxon>
        <taxon>Pseudomonadota</taxon>
        <taxon>Gammaproteobacteria</taxon>
        <taxon>Alteromonadales</taxon>
        <taxon>Alteromonadaceae</taxon>
        <taxon>Paraglaciecola</taxon>
    </lineage>
</organism>
<gene>
    <name evidence="4" type="ORF">FX988_03068</name>
</gene>
<proteinExistence type="inferred from homology"/>
<dbReference type="Proteomes" id="UP000464524">
    <property type="component" value="Chromosome"/>
</dbReference>
<accession>A0A857JNV7</accession>
<evidence type="ECO:0000313" key="5">
    <source>
        <dbReference type="Proteomes" id="UP000464524"/>
    </source>
</evidence>
<dbReference type="GO" id="GO:0008709">
    <property type="term" value="F:cholate 7-alpha-dehydrogenase (NAD+) activity"/>
    <property type="evidence" value="ECO:0007669"/>
    <property type="project" value="TreeGrafter"/>
</dbReference>
<dbReference type="Gene3D" id="3.40.50.720">
    <property type="entry name" value="NAD(P)-binding Rossmann-like Domain"/>
    <property type="match status" value="1"/>
</dbReference>
<evidence type="ECO:0000256" key="1">
    <source>
        <dbReference type="ARBA" id="ARBA00006484"/>
    </source>
</evidence>
<comment type="similarity">
    <text evidence="1">Belongs to the short-chain dehydrogenases/reductases (SDR) family.</text>
</comment>
<dbReference type="InterPro" id="IPR002347">
    <property type="entry name" value="SDR_fam"/>
</dbReference>
<dbReference type="EC" id="1.1.1.100" evidence="4"/>
<dbReference type="RefSeq" id="WP_160180980.1">
    <property type="nucleotide sequence ID" value="NZ_CP047656.1"/>
</dbReference>
<protein>
    <submittedName>
        <fullName evidence="4">Rhamnolipids biosynthesis 3-oxoacyl-[acyl-carrier-protein] reductase</fullName>
        <ecNumber evidence="4">1.1.1.100</ecNumber>
    </submittedName>
</protein>
<evidence type="ECO:0000256" key="2">
    <source>
        <dbReference type="ARBA" id="ARBA00022857"/>
    </source>
</evidence>
<keyword evidence="5" id="KW-1185">Reference proteome</keyword>
<dbReference type="PROSITE" id="PS00061">
    <property type="entry name" value="ADH_SHORT"/>
    <property type="match status" value="1"/>
</dbReference>
<dbReference type="PRINTS" id="PR00081">
    <property type="entry name" value="GDHRDH"/>
</dbReference>
<dbReference type="SUPFAM" id="SSF51735">
    <property type="entry name" value="NAD(P)-binding Rossmann-fold domains"/>
    <property type="match status" value="1"/>
</dbReference>
<reference evidence="4 5" key="1">
    <citation type="submission" date="2019-12" db="EMBL/GenBank/DDBJ databases">
        <title>Genome sequencing and assembly of endphytes of Porphyra tenera.</title>
        <authorList>
            <person name="Park J.M."/>
            <person name="Shin R."/>
            <person name="Jo S.H."/>
        </authorList>
    </citation>
    <scope>NUCLEOTIDE SEQUENCE [LARGE SCALE GENOMIC DNA]</scope>
    <source>
        <strain evidence="4 5">GPM4</strain>
    </source>
</reference>
<dbReference type="GO" id="GO:0004316">
    <property type="term" value="F:3-oxoacyl-[acyl-carrier-protein] reductase (NADPH) activity"/>
    <property type="evidence" value="ECO:0007669"/>
    <property type="project" value="UniProtKB-EC"/>
</dbReference>
<dbReference type="PANTHER" id="PTHR43618">
    <property type="entry name" value="7-ALPHA-HYDROXYSTEROID DEHYDROGENASE"/>
    <property type="match status" value="1"/>
</dbReference>
<sequence length="260" mass="27864">MLDNLFSMQGKVCVVTGGSRGLGAFMAQGFLEAGAKRVYITARKAEACLAAAEELSQFGECVALVGDVATSEGVMALVKELNEREQHIDVLVNNAGTAWGAPFGQFPEKGWDKVMDLNVKSPFFLTQALTPLLEKNATKENTAAVINIGSIAGIVGNGLDNYSYAVSKSAIHQLTRVLAKELVDKHIRVNAIAPGRFYSKMTEFLSEDKEAFEEELQSIPMRRWGESTDIAGVALMLASKAGAFMTGQILPVDGGTTLVN</sequence>
<dbReference type="Pfam" id="PF13561">
    <property type="entry name" value="adh_short_C2"/>
    <property type="match status" value="1"/>
</dbReference>
<dbReference type="EMBL" id="CP047656">
    <property type="protein sequence ID" value="QHJ12810.1"/>
    <property type="molecule type" value="Genomic_DNA"/>
</dbReference>
<dbReference type="KEGG" id="pmes:FX988_03068"/>
<dbReference type="InterPro" id="IPR052178">
    <property type="entry name" value="Sec_Metab_Biosynth_SDR"/>
</dbReference>
<evidence type="ECO:0000256" key="3">
    <source>
        <dbReference type="ARBA" id="ARBA00023002"/>
    </source>
</evidence>
<dbReference type="GO" id="GO:0005829">
    <property type="term" value="C:cytosol"/>
    <property type="evidence" value="ECO:0007669"/>
    <property type="project" value="TreeGrafter"/>
</dbReference>
<dbReference type="InterPro" id="IPR036291">
    <property type="entry name" value="NAD(P)-bd_dom_sf"/>
</dbReference>
<dbReference type="AlphaFoldDB" id="A0A857JNV7"/>
<keyword evidence="3 4" id="KW-0560">Oxidoreductase</keyword>
<dbReference type="FunFam" id="3.40.50.720:FF:000084">
    <property type="entry name" value="Short-chain dehydrogenase reductase"/>
    <property type="match status" value="1"/>
</dbReference>
<dbReference type="OrthoDB" id="9803333at2"/>
<dbReference type="InterPro" id="IPR020904">
    <property type="entry name" value="Sc_DH/Rdtase_CS"/>
</dbReference>